<organism evidence="8 9">
    <name type="scientific">Coraliomargarita sinensis</name>
    <dbReference type="NCBI Taxonomy" id="2174842"/>
    <lineage>
        <taxon>Bacteria</taxon>
        <taxon>Pseudomonadati</taxon>
        <taxon>Verrucomicrobiota</taxon>
        <taxon>Opitutia</taxon>
        <taxon>Puniceicoccales</taxon>
        <taxon>Coraliomargaritaceae</taxon>
        <taxon>Coraliomargarita</taxon>
    </lineage>
</organism>
<feature type="transmembrane region" description="Helical" evidence="5">
    <location>
        <begin position="296"/>
        <end position="318"/>
    </location>
</feature>
<feature type="transmembrane region" description="Helical" evidence="5">
    <location>
        <begin position="175"/>
        <end position="197"/>
    </location>
</feature>
<feature type="transmembrane region" description="Helical" evidence="5">
    <location>
        <begin position="266"/>
        <end position="290"/>
    </location>
</feature>
<feature type="transmembrane region" description="Helical" evidence="5">
    <location>
        <begin position="20"/>
        <end position="41"/>
    </location>
</feature>
<feature type="transmembrane region" description="Helical" evidence="5">
    <location>
        <begin position="398"/>
        <end position="420"/>
    </location>
</feature>
<feature type="transmembrane region" description="Helical" evidence="5">
    <location>
        <begin position="482"/>
        <end position="504"/>
    </location>
</feature>
<dbReference type="NCBIfam" id="TIGR01770">
    <property type="entry name" value="NDH_I_N"/>
    <property type="match status" value="1"/>
</dbReference>
<evidence type="ECO:0000256" key="1">
    <source>
        <dbReference type="ARBA" id="ARBA00004127"/>
    </source>
</evidence>
<comment type="subunit">
    <text evidence="5">NDH-1 is composed of 14 different subunits. Subunits NuoA, H, J, K, L, M, N constitute the membrane sector of the complex.</text>
</comment>
<evidence type="ECO:0000259" key="7">
    <source>
        <dbReference type="Pfam" id="PF00361"/>
    </source>
</evidence>
<dbReference type="InParanoid" id="A0A317ZE18"/>
<dbReference type="RefSeq" id="WP_110131688.1">
    <property type="nucleotide sequence ID" value="NZ_QHJQ01000009.1"/>
</dbReference>
<dbReference type="OrthoDB" id="9807568at2"/>
<evidence type="ECO:0000256" key="3">
    <source>
        <dbReference type="ARBA" id="ARBA00022989"/>
    </source>
</evidence>
<keyword evidence="2 5" id="KW-0812">Transmembrane</keyword>
<evidence type="ECO:0000256" key="2">
    <source>
        <dbReference type="ARBA" id="ARBA00022692"/>
    </source>
</evidence>
<dbReference type="Pfam" id="PF00361">
    <property type="entry name" value="Proton_antipo_M"/>
    <property type="match status" value="1"/>
</dbReference>
<dbReference type="FunCoup" id="A0A317ZE18">
    <property type="interactions" value="126"/>
</dbReference>
<dbReference type="HAMAP" id="MF_00445">
    <property type="entry name" value="NDH1_NuoN_1"/>
    <property type="match status" value="1"/>
</dbReference>
<feature type="transmembrane region" description="Helical" evidence="5">
    <location>
        <begin position="432"/>
        <end position="453"/>
    </location>
</feature>
<proteinExistence type="inferred from homology"/>
<dbReference type="PANTHER" id="PTHR22773">
    <property type="entry name" value="NADH DEHYDROGENASE"/>
    <property type="match status" value="1"/>
</dbReference>
<accession>A0A317ZE18</accession>
<dbReference type="GO" id="GO:0042773">
    <property type="term" value="P:ATP synthesis coupled electron transport"/>
    <property type="evidence" value="ECO:0007669"/>
    <property type="project" value="InterPro"/>
</dbReference>
<dbReference type="GO" id="GO:0008137">
    <property type="term" value="F:NADH dehydrogenase (ubiquinone) activity"/>
    <property type="evidence" value="ECO:0007669"/>
    <property type="project" value="InterPro"/>
</dbReference>
<evidence type="ECO:0000256" key="4">
    <source>
        <dbReference type="ARBA" id="ARBA00023136"/>
    </source>
</evidence>
<feature type="transmembrane region" description="Helical" evidence="5">
    <location>
        <begin position="142"/>
        <end position="163"/>
    </location>
</feature>
<evidence type="ECO:0000256" key="6">
    <source>
        <dbReference type="RuleBase" id="RU000320"/>
    </source>
</evidence>
<dbReference type="EMBL" id="QHJQ01000009">
    <property type="protein sequence ID" value="PXA03400.1"/>
    <property type="molecule type" value="Genomic_DNA"/>
</dbReference>
<dbReference type="GO" id="GO:0048038">
    <property type="term" value="F:quinone binding"/>
    <property type="evidence" value="ECO:0007669"/>
    <property type="project" value="UniProtKB-KW"/>
</dbReference>
<dbReference type="GO" id="GO:0012505">
    <property type="term" value="C:endomembrane system"/>
    <property type="evidence" value="ECO:0007669"/>
    <property type="project" value="UniProtKB-SubCell"/>
</dbReference>
<dbReference type="AlphaFoldDB" id="A0A317ZE18"/>
<keyword evidence="5" id="KW-0813">Transport</keyword>
<keyword evidence="5" id="KW-0874">Quinone</keyword>
<evidence type="ECO:0000313" key="9">
    <source>
        <dbReference type="Proteomes" id="UP000247099"/>
    </source>
</evidence>
<keyword evidence="5" id="KW-0520">NAD</keyword>
<comment type="catalytic activity">
    <reaction evidence="5">
        <text>a quinone + NADH + 5 H(+)(in) = a quinol + NAD(+) + 4 H(+)(out)</text>
        <dbReference type="Rhea" id="RHEA:57888"/>
        <dbReference type="ChEBI" id="CHEBI:15378"/>
        <dbReference type="ChEBI" id="CHEBI:24646"/>
        <dbReference type="ChEBI" id="CHEBI:57540"/>
        <dbReference type="ChEBI" id="CHEBI:57945"/>
        <dbReference type="ChEBI" id="CHEBI:132124"/>
    </reaction>
</comment>
<name>A0A317ZE18_9BACT</name>
<keyword evidence="5" id="KW-1003">Cell membrane</keyword>
<gene>
    <name evidence="5" type="primary">nuoN</name>
    <name evidence="8" type="ORF">DDZ13_11940</name>
</gene>
<keyword evidence="5" id="KW-0830">Ubiquinone</keyword>
<protein>
    <recommendedName>
        <fullName evidence="5">NADH-quinone oxidoreductase subunit N</fullName>
        <ecNumber evidence="5">7.1.1.-</ecNumber>
    </recommendedName>
    <alternativeName>
        <fullName evidence="5">NADH dehydrogenase I subunit N</fullName>
    </alternativeName>
    <alternativeName>
        <fullName evidence="5">NDH-1 subunit N</fullName>
    </alternativeName>
</protein>
<keyword evidence="9" id="KW-1185">Reference proteome</keyword>
<comment type="caution">
    <text evidence="8">The sequence shown here is derived from an EMBL/GenBank/DDBJ whole genome shotgun (WGS) entry which is preliminary data.</text>
</comment>
<keyword evidence="3 5" id="KW-1133">Transmembrane helix</keyword>
<reference evidence="8 9" key="1">
    <citation type="submission" date="2018-05" db="EMBL/GenBank/DDBJ databases">
        <title>Coraliomargarita sinensis sp. nov., isolated from a marine solar saltern.</title>
        <authorList>
            <person name="Zhou L.Y."/>
        </authorList>
    </citation>
    <scope>NUCLEOTIDE SEQUENCE [LARGE SCALE GENOMIC DNA]</scope>
    <source>
        <strain evidence="8 9">WN38</strain>
    </source>
</reference>
<keyword evidence="4 5" id="KW-0472">Membrane</keyword>
<comment type="similarity">
    <text evidence="5">Belongs to the complex I subunit 2 family.</text>
</comment>
<feature type="transmembrane region" description="Helical" evidence="5">
    <location>
        <begin position="229"/>
        <end position="254"/>
    </location>
</feature>
<dbReference type="InterPro" id="IPR001750">
    <property type="entry name" value="ND/Mrp_TM"/>
</dbReference>
<comment type="subcellular location">
    <subcellularLocation>
        <location evidence="5">Cell membrane</location>
        <topology evidence="5">Multi-pass membrane protein</topology>
    </subcellularLocation>
    <subcellularLocation>
        <location evidence="1">Endomembrane system</location>
        <topology evidence="1">Multi-pass membrane protein</topology>
    </subcellularLocation>
    <subcellularLocation>
        <location evidence="6">Membrane</location>
        <topology evidence="6">Multi-pass membrane protein</topology>
    </subcellularLocation>
</comment>
<dbReference type="GO" id="GO:0050136">
    <property type="term" value="F:NADH dehydrogenase (quinone) (non-electrogenic) activity"/>
    <property type="evidence" value="ECO:0007669"/>
    <property type="project" value="UniProtKB-UniRule"/>
</dbReference>
<keyword evidence="5" id="KW-1278">Translocase</keyword>
<dbReference type="GO" id="GO:0005886">
    <property type="term" value="C:plasma membrane"/>
    <property type="evidence" value="ECO:0007669"/>
    <property type="project" value="UniProtKB-SubCell"/>
</dbReference>
<dbReference type="InterPro" id="IPR010096">
    <property type="entry name" value="NADH-Q_OxRdtase_suN/2"/>
</dbReference>
<feature type="domain" description="NADH:quinone oxidoreductase/Mrp antiporter transmembrane" evidence="7">
    <location>
        <begin position="138"/>
        <end position="447"/>
    </location>
</feature>
<feature type="transmembrane region" description="Helical" evidence="5">
    <location>
        <begin position="53"/>
        <end position="75"/>
    </location>
</feature>
<dbReference type="Proteomes" id="UP000247099">
    <property type="component" value="Unassembled WGS sequence"/>
</dbReference>
<sequence length="505" mass="54407">MNELLVEFLRGYTASNEWTAVMPEILLGVLALGLLVAEMFLPRERRSLIPRIAIWGQVLVGVYAFTCISGCHLYRGTYFSGMIQHTDVTQIMRAFFLLSSILVCYLGQIYLSKQSLAKTEFYHLVILIAAAMMLLVQSANFVMLFVALETVTVAFYVLVAYCRNSAFSLEAGLKYLILGALSSAILLFGIVLLYGVAGNPDLPGYSRDSLSYEQLQAFIGLNQLNGGNLIVNIGALLVIAGVCFKIGAVPFQIWVPDVYQGAPTPVTAYLAIASKAAGFMVLITLVLGPFAALNELLVPVLSYIAAATILFGNIAAVTQRNVKRLMGLSGIAHAGYLLLGVVAAMRGVEWAVYAVIFYLVTYLLASFAVFGVMSLNAGSEDADQELDHYVNYSRKRPFLSGVLAVGLGSLAGIPPLGGFIGKLFLFVAAYQAGLYGLLGISILGVAISIYYYFGWIRECYFSAPTSEMVDDTHGQTLAGDRFLFGCLVVATVVLGVLPAALPVIP</sequence>
<evidence type="ECO:0000313" key="8">
    <source>
        <dbReference type="EMBL" id="PXA03400.1"/>
    </source>
</evidence>
<feature type="transmembrane region" description="Helical" evidence="5">
    <location>
        <begin position="95"/>
        <end position="112"/>
    </location>
</feature>
<feature type="transmembrane region" description="Helical" evidence="5">
    <location>
        <begin position="325"/>
        <end position="344"/>
    </location>
</feature>
<comment type="function">
    <text evidence="5">NDH-1 shuttles electrons from NADH, via FMN and iron-sulfur (Fe-S) centers, to quinones in the respiratory chain. The immediate electron acceptor for the enzyme in this species is believed to be ubiquinone. Couples the redox reaction to proton translocation (for every two electrons transferred, four hydrogen ions are translocated across the cytoplasmic membrane), and thus conserves the redox energy in a proton gradient.</text>
</comment>
<dbReference type="EC" id="7.1.1.-" evidence="5"/>
<feature type="transmembrane region" description="Helical" evidence="5">
    <location>
        <begin position="119"/>
        <end position="136"/>
    </location>
</feature>
<feature type="transmembrane region" description="Helical" evidence="5">
    <location>
        <begin position="350"/>
        <end position="377"/>
    </location>
</feature>
<evidence type="ECO:0000256" key="5">
    <source>
        <dbReference type="HAMAP-Rule" id="MF_00445"/>
    </source>
</evidence>